<evidence type="ECO:0000256" key="7">
    <source>
        <dbReference type="ARBA" id="ARBA00023192"/>
    </source>
</evidence>
<dbReference type="Pfam" id="PF00291">
    <property type="entry name" value="PALP"/>
    <property type="match status" value="1"/>
</dbReference>
<name>A0A7D6DWU0_9MYCO</name>
<gene>
    <name evidence="14" type="primary">cysK</name>
    <name evidence="14" type="ORF">H0P51_18355</name>
</gene>
<evidence type="ECO:0000256" key="9">
    <source>
        <dbReference type="ARBA" id="ARBA00053442"/>
    </source>
</evidence>
<dbReference type="PANTHER" id="PTHR10314">
    <property type="entry name" value="CYSTATHIONINE BETA-SYNTHASE"/>
    <property type="match status" value="1"/>
</dbReference>
<feature type="domain" description="Tryptophan synthase beta chain-like PALP" evidence="13">
    <location>
        <begin position="7"/>
        <end position="293"/>
    </location>
</feature>
<evidence type="ECO:0000256" key="11">
    <source>
        <dbReference type="PIRSR" id="PIRSR605856-51"/>
    </source>
</evidence>
<protein>
    <recommendedName>
        <fullName evidence="12">Cysteine synthase</fullName>
        <ecNumber evidence="12">2.5.1.47</ecNumber>
    </recommendedName>
</protein>
<organism evidence="14 15">
    <name type="scientific">Mycobacterium vicinigordonae</name>
    <dbReference type="NCBI Taxonomy" id="1719132"/>
    <lineage>
        <taxon>Bacteria</taxon>
        <taxon>Bacillati</taxon>
        <taxon>Actinomycetota</taxon>
        <taxon>Actinomycetes</taxon>
        <taxon>Mycobacteriales</taxon>
        <taxon>Mycobacteriaceae</taxon>
        <taxon>Mycobacterium</taxon>
    </lineage>
</organism>
<dbReference type="CDD" id="cd01561">
    <property type="entry name" value="CBS_like"/>
    <property type="match status" value="1"/>
</dbReference>
<keyword evidence="6 10" id="KW-0663">Pyridoxal phosphate</keyword>
<dbReference type="GO" id="GO:0005737">
    <property type="term" value="C:cytoplasm"/>
    <property type="evidence" value="ECO:0007669"/>
    <property type="project" value="UniProtKB-ARBA"/>
</dbReference>
<proteinExistence type="inferred from homology"/>
<evidence type="ECO:0000256" key="12">
    <source>
        <dbReference type="RuleBase" id="RU003985"/>
    </source>
</evidence>
<feature type="binding site" evidence="10">
    <location>
        <begin position="178"/>
        <end position="182"/>
    </location>
    <ligand>
        <name>pyridoxal 5'-phosphate</name>
        <dbReference type="ChEBI" id="CHEBI:597326"/>
    </ligand>
</feature>
<dbReference type="EMBL" id="CP059165">
    <property type="protein sequence ID" value="QLL05770.1"/>
    <property type="molecule type" value="Genomic_DNA"/>
</dbReference>
<comment type="similarity">
    <text evidence="3 12">Belongs to the cysteine synthase/cystathionine beta-synthase family.</text>
</comment>
<accession>A0A7D6DWU0</accession>
<dbReference type="NCBIfam" id="TIGR01136">
    <property type="entry name" value="cysKM"/>
    <property type="match status" value="1"/>
</dbReference>
<keyword evidence="4 12" id="KW-0028">Amino-acid biosynthesis</keyword>
<dbReference type="SUPFAM" id="SSF53686">
    <property type="entry name" value="Tryptophan synthase beta subunit-like PLP-dependent enzymes"/>
    <property type="match status" value="1"/>
</dbReference>
<evidence type="ECO:0000256" key="8">
    <source>
        <dbReference type="ARBA" id="ARBA00047931"/>
    </source>
</evidence>
<evidence type="ECO:0000256" key="10">
    <source>
        <dbReference type="PIRSR" id="PIRSR605856-50"/>
    </source>
</evidence>
<dbReference type="InterPro" id="IPR050214">
    <property type="entry name" value="Cys_Synth/Cystath_Beta-Synth"/>
</dbReference>
<dbReference type="GO" id="GO:0004124">
    <property type="term" value="F:cysteine synthase activity"/>
    <property type="evidence" value="ECO:0007669"/>
    <property type="project" value="UniProtKB-UniRule"/>
</dbReference>
<evidence type="ECO:0000259" key="13">
    <source>
        <dbReference type="Pfam" id="PF00291"/>
    </source>
</evidence>
<feature type="binding site" evidence="10">
    <location>
        <position position="74"/>
    </location>
    <ligand>
        <name>pyridoxal 5'-phosphate</name>
        <dbReference type="ChEBI" id="CHEBI:597326"/>
    </ligand>
</feature>
<dbReference type="NCBIfam" id="TIGR01139">
    <property type="entry name" value="cysK"/>
    <property type="match status" value="1"/>
</dbReference>
<dbReference type="GO" id="GO:0006535">
    <property type="term" value="P:cysteine biosynthetic process from serine"/>
    <property type="evidence" value="ECO:0007669"/>
    <property type="project" value="UniProtKB-UniRule"/>
</dbReference>
<dbReference type="FunFam" id="3.40.50.1100:FF:000067">
    <property type="entry name" value="Cysteine synthase"/>
    <property type="match status" value="1"/>
</dbReference>
<comment type="cofactor">
    <cofactor evidence="1 10 12">
        <name>pyridoxal 5'-phosphate</name>
        <dbReference type="ChEBI" id="CHEBI:597326"/>
    </cofactor>
</comment>
<reference evidence="14" key="1">
    <citation type="submission" date="2020-07" db="EMBL/GenBank/DDBJ databases">
        <title>Description of Mycobacterium gordonae subsp. intergordonae subsp.nov. and Mycobacterium gordonae subsp. gordonae subsp. nov.</title>
        <authorList>
            <person name="Huang H."/>
        </authorList>
    </citation>
    <scope>NUCLEOTIDE SEQUENCE [LARGE SCALE GENOMIC DNA]</scope>
    <source>
        <strain evidence="14">24T</strain>
    </source>
</reference>
<dbReference type="InterPro" id="IPR036052">
    <property type="entry name" value="TrpB-like_PALP_sf"/>
</dbReference>
<keyword evidence="15" id="KW-1185">Reference proteome</keyword>
<evidence type="ECO:0000256" key="6">
    <source>
        <dbReference type="ARBA" id="ARBA00022898"/>
    </source>
</evidence>
<evidence type="ECO:0000313" key="14">
    <source>
        <dbReference type="EMBL" id="QLL05770.1"/>
    </source>
</evidence>
<evidence type="ECO:0000256" key="2">
    <source>
        <dbReference type="ARBA" id="ARBA00004962"/>
    </source>
</evidence>
<feature type="modified residue" description="N6-(pyridoxal phosphate)lysine" evidence="11">
    <location>
        <position position="44"/>
    </location>
</feature>
<keyword evidence="5 12" id="KW-0808">Transferase</keyword>
<comment type="pathway">
    <text evidence="2">Amino-acid biosynthesis; L-cysteine biosynthesis; L-cysteine from L-serine: step 2/2.</text>
</comment>
<dbReference type="InterPro" id="IPR005859">
    <property type="entry name" value="CysK"/>
</dbReference>
<evidence type="ECO:0000313" key="15">
    <source>
        <dbReference type="Proteomes" id="UP000510682"/>
    </source>
</evidence>
<sequence length="310" mass="32582">MTIAENITQLIGNTPLVRLRRVTDGAVADVVAKLESFNPAGSVKDRIGVAMIDAAEQAGLINPDTIIVEPTSGNTGIALAMVAAARGYKLVLTMPDTMSIERRMLLRAYGAELILTPGSEGMPGAIARAEELVKSDDRYFMPQQFENPANPAVHAVTTAEEVWRDTDGKIDFFVSGVGTGGTITGVAQVIKERKPSTQFIAVEPAASPVLSGGQKGPHPIQGIGAGFIPPVLDMALVDEVITVENEDALTLARRLAKEEGLLVGISSGAAVAAALEVARRPENAGKLVVVVLPSFGERYLSTVLFSDLAD</sequence>
<dbReference type="RefSeq" id="WP_180914257.1">
    <property type="nucleotide sequence ID" value="NZ_CP059165.1"/>
</dbReference>
<dbReference type="InterPro" id="IPR005856">
    <property type="entry name" value="Cys_synth"/>
</dbReference>
<keyword evidence="7 12" id="KW-0198">Cysteine biosynthesis</keyword>
<dbReference type="Gene3D" id="3.40.50.1100">
    <property type="match status" value="2"/>
</dbReference>
<comment type="catalytic activity">
    <reaction evidence="8 12">
        <text>O-acetyl-L-serine + hydrogen sulfide = L-cysteine + acetate</text>
        <dbReference type="Rhea" id="RHEA:14829"/>
        <dbReference type="ChEBI" id="CHEBI:29919"/>
        <dbReference type="ChEBI" id="CHEBI:30089"/>
        <dbReference type="ChEBI" id="CHEBI:35235"/>
        <dbReference type="ChEBI" id="CHEBI:58340"/>
        <dbReference type="EC" id="2.5.1.47"/>
    </reaction>
</comment>
<dbReference type="PROSITE" id="PS00901">
    <property type="entry name" value="CYS_SYNTHASE"/>
    <property type="match status" value="1"/>
</dbReference>
<evidence type="ECO:0000256" key="3">
    <source>
        <dbReference type="ARBA" id="ARBA00007103"/>
    </source>
</evidence>
<evidence type="ECO:0000256" key="5">
    <source>
        <dbReference type="ARBA" id="ARBA00022679"/>
    </source>
</evidence>
<dbReference type="KEGG" id="mgor:H0P51_18355"/>
<feature type="binding site" evidence="10">
    <location>
        <position position="266"/>
    </location>
    <ligand>
        <name>pyridoxal 5'-phosphate</name>
        <dbReference type="ChEBI" id="CHEBI:597326"/>
    </ligand>
</feature>
<evidence type="ECO:0000256" key="4">
    <source>
        <dbReference type="ARBA" id="ARBA00022605"/>
    </source>
</evidence>
<evidence type="ECO:0000256" key="1">
    <source>
        <dbReference type="ARBA" id="ARBA00001933"/>
    </source>
</evidence>
<dbReference type="InterPro" id="IPR001926">
    <property type="entry name" value="TrpB-like_PALP"/>
</dbReference>
<dbReference type="AlphaFoldDB" id="A0A7D6DWU0"/>
<dbReference type="Proteomes" id="UP000510682">
    <property type="component" value="Chromosome"/>
</dbReference>
<comment type="function">
    <text evidence="9">Catalyzes the conversion of O-acetylserine (OAS) to cysteine through the elimination of acetate and addition of hydrogen sulfide.</text>
</comment>
<dbReference type="InterPro" id="IPR001216">
    <property type="entry name" value="P-phosphate_BS"/>
</dbReference>
<reference evidence="14" key="2">
    <citation type="submission" date="2020-07" db="EMBL/GenBank/DDBJ databases">
        <authorList>
            <person name="Yu X."/>
        </authorList>
    </citation>
    <scope>NUCLEOTIDE SEQUENCE [LARGE SCALE GENOMIC DNA]</scope>
    <source>
        <strain evidence="14">24T</strain>
    </source>
</reference>
<dbReference type="EC" id="2.5.1.47" evidence="12"/>